<dbReference type="CDD" id="cd14798">
    <property type="entry name" value="RX-CC_like"/>
    <property type="match status" value="1"/>
</dbReference>
<dbReference type="InterPro" id="IPR002182">
    <property type="entry name" value="NB-ARC"/>
</dbReference>
<evidence type="ECO:0000259" key="4">
    <source>
        <dbReference type="Pfam" id="PF00931"/>
    </source>
</evidence>
<comment type="caution">
    <text evidence="8">The sequence shown here is derived from an EMBL/GenBank/DDBJ whole genome shotgun (WGS) entry which is preliminary data.</text>
</comment>
<dbReference type="InterPro" id="IPR041118">
    <property type="entry name" value="Rx_N"/>
</dbReference>
<dbReference type="InterPro" id="IPR036388">
    <property type="entry name" value="WH-like_DNA-bd_sf"/>
</dbReference>
<evidence type="ECO:0000259" key="7">
    <source>
        <dbReference type="Pfam" id="PF23598"/>
    </source>
</evidence>
<dbReference type="SUPFAM" id="SSF52540">
    <property type="entry name" value="P-loop containing nucleoside triphosphate hydrolases"/>
    <property type="match status" value="1"/>
</dbReference>
<evidence type="ECO:0000259" key="6">
    <source>
        <dbReference type="Pfam" id="PF23559"/>
    </source>
</evidence>
<dbReference type="Gene3D" id="3.80.10.10">
    <property type="entry name" value="Ribonuclease Inhibitor"/>
    <property type="match status" value="1"/>
</dbReference>
<keyword evidence="1" id="KW-0677">Repeat</keyword>
<sequence length="839" mass="96546">MASAAIDLLIGKTVGILESEASCIVGVRNQVDEIKQELISMKSFLRDADGKKAHTEGEEAWVASVRDLAYDVEDMIDEFMGRFARWLSKTLHISKYHWYRSRYANRLHKTILLAKKQITKTIKDIPERNQRYGIDRIEGASSDEIQRWVKNQAESSLFIMDDELVGIEGKKQLLIEWLMNGEQQQTVVSVAGMGGSGKTTLVVKIFSSESVKRNFSCHAWVPTDLYSMSYRELLQIIVTYLESRRYLVVLDDVWDVKILKEIRIALPNRQLGSRIMLTARKEDIACYSFGLETHVHRIQPLESNEAWELFNKKAFSTYSNNCCPPELELSTWELLGKCKGLPLAIVALGGLMSSKESAAEWNKVRNSLNWHLIDDHFLEPVKTILLLSFNDLPYRLKHYFLYCSIFPEDYLIRTERITERITRLWIAEGFVEHVKGVMPEEVAESYLMELNFPCKMHDLMRELVLSISEKEKFCVVYDGREVVEEEIGARRLSIQIIRQEINSCKGMSQLCSFHVFAPDIFSQSISNTFLSQFKLLRILDLEDVQIEELPNYLMYVFNLRYLNLSRTPIKKLHESIGQLFNLQTLDIMSWEFTYAKGIRAPSTIYMLRKLQVLSFIESNGDIIQLVENMTQLTRLGITNIKGSDEIDLCASIQKMKLLYYLYLLVNNDQEFLRIKALASPPGPPTHLQGLLLSGKLAAVPSWFGSLKNLTDISLRWSRLEEDVLPHMEALPCLRRLILVNAYLGNELFEKYNNSRCDAFLVLHNCMELETLPNGLQYLTNLETLRLVSVPLVNCQIPTVPTKLMESLHKRAVDHPKVQHIHKTNHIWNASSRSSSESLP</sequence>
<dbReference type="InterPro" id="IPR058922">
    <property type="entry name" value="WHD_DRP"/>
</dbReference>
<evidence type="ECO:0000313" key="8">
    <source>
        <dbReference type="EMBL" id="KAB2635108.1"/>
    </source>
</evidence>
<protein>
    <submittedName>
        <fullName evidence="8">Disease resistance protein RPM1-like</fullName>
    </submittedName>
</protein>
<keyword evidence="3" id="KW-0611">Plant defense</keyword>
<dbReference type="PANTHER" id="PTHR23155">
    <property type="entry name" value="DISEASE RESISTANCE PROTEIN RP"/>
    <property type="match status" value="1"/>
</dbReference>
<reference evidence="8 9" key="3">
    <citation type="submission" date="2019-11" db="EMBL/GenBank/DDBJ databases">
        <title>A de novo genome assembly of a pear dwarfing rootstock.</title>
        <authorList>
            <person name="Wang F."/>
            <person name="Wang J."/>
            <person name="Li S."/>
            <person name="Zhang Y."/>
            <person name="Fang M."/>
            <person name="Ma L."/>
            <person name="Zhao Y."/>
            <person name="Jiang S."/>
        </authorList>
    </citation>
    <scope>NUCLEOTIDE SEQUENCE [LARGE SCALE GENOMIC DNA]</scope>
    <source>
        <strain evidence="8">S2</strain>
        <tissue evidence="8">Leaf</tissue>
    </source>
</reference>
<feature type="domain" description="NB-ARC" evidence="4">
    <location>
        <begin position="226"/>
        <end position="317"/>
    </location>
</feature>
<name>A0A5N5I5P3_9ROSA</name>
<dbReference type="GO" id="GO:0043531">
    <property type="term" value="F:ADP binding"/>
    <property type="evidence" value="ECO:0007669"/>
    <property type="project" value="InterPro"/>
</dbReference>
<dbReference type="Pfam" id="PF23598">
    <property type="entry name" value="LRR_14"/>
    <property type="match status" value="1"/>
</dbReference>
<accession>A0A5N5I5P3</accession>
<reference evidence="9" key="2">
    <citation type="submission" date="2019-10" db="EMBL/GenBank/DDBJ databases">
        <title>A de novo genome assembly of a pear dwarfing rootstock.</title>
        <authorList>
            <person name="Wang F."/>
            <person name="Wang J."/>
            <person name="Li S."/>
            <person name="Zhang Y."/>
            <person name="Fang M."/>
            <person name="Ma L."/>
            <person name="Zhao Y."/>
            <person name="Jiang S."/>
        </authorList>
    </citation>
    <scope>NUCLEOTIDE SEQUENCE [LARGE SCALE GENOMIC DNA]</scope>
</reference>
<dbReference type="InterPro" id="IPR044974">
    <property type="entry name" value="Disease_R_plants"/>
</dbReference>
<dbReference type="Gene3D" id="1.10.8.430">
    <property type="entry name" value="Helical domain of apoptotic protease-activating factors"/>
    <property type="match status" value="1"/>
</dbReference>
<dbReference type="InterPro" id="IPR032675">
    <property type="entry name" value="LRR_dom_sf"/>
</dbReference>
<keyword evidence="9" id="KW-1185">Reference proteome</keyword>
<dbReference type="Gene3D" id="3.40.50.300">
    <property type="entry name" value="P-loop containing nucleotide triphosphate hydrolases"/>
    <property type="match status" value="1"/>
</dbReference>
<evidence type="ECO:0000256" key="1">
    <source>
        <dbReference type="ARBA" id="ARBA00022737"/>
    </source>
</evidence>
<dbReference type="Gene3D" id="1.20.5.4130">
    <property type="match status" value="1"/>
</dbReference>
<dbReference type="EMBL" id="SMOL01000004">
    <property type="protein sequence ID" value="KAB2635108.1"/>
    <property type="molecule type" value="Genomic_DNA"/>
</dbReference>
<dbReference type="Pfam" id="PF23559">
    <property type="entry name" value="WHD_DRP"/>
    <property type="match status" value="1"/>
</dbReference>
<feature type="domain" description="Disease resistance N-terminal" evidence="5">
    <location>
        <begin position="6"/>
        <end position="86"/>
    </location>
</feature>
<organism evidence="8 9">
    <name type="scientific">Pyrus ussuriensis x Pyrus communis</name>
    <dbReference type="NCBI Taxonomy" id="2448454"/>
    <lineage>
        <taxon>Eukaryota</taxon>
        <taxon>Viridiplantae</taxon>
        <taxon>Streptophyta</taxon>
        <taxon>Embryophyta</taxon>
        <taxon>Tracheophyta</taxon>
        <taxon>Spermatophyta</taxon>
        <taxon>Magnoliopsida</taxon>
        <taxon>eudicotyledons</taxon>
        <taxon>Gunneridae</taxon>
        <taxon>Pentapetalae</taxon>
        <taxon>rosids</taxon>
        <taxon>fabids</taxon>
        <taxon>Rosales</taxon>
        <taxon>Rosaceae</taxon>
        <taxon>Amygdaloideae</taxon>
        <taxon>Maleae</taxon>
        <taxon>Pyrus</taxon>
    </lineage>
</organism>
<evidence type="ECO:0000256" key="3">
    <source>
        <dbReference type="ARBA" id="ARBA00022821"/>
    </source>
</evidence>
<dbReference type="PANTHER" id="PTHR23155:SF1205">
    <property type="entry name" value="DISEASE RESISTANCE PROTEIN RPM1"/>
    <property type="match status" value="1"/>
</dbReference>
<dbReference type="GO" id="GO:0098542">
    <property type="term" value="P:defense response to other organism"/>
    <property type="evidence" value="ECO:0007669"/>
    <property type="project" value="TreeGrafter"/>
</dbReference>
<dbReference type="Proteomes" id="UP000327157">
    <property type="component" value="Chromosome 5"/>
</dbReference>
<evidence type="ECO:0000259" key="5">
    <source>
        <dbReference type="Pfam" id="PF18052"/>
    </source>
</evidence>
<dbReference type="OrthoDB" id="598235at2759"/>
<gene>
    <name evidence="8" type="ORF">D8674_025642</name>
</gene>
<dbReference type="SUPFAM" id="SSF52058">
    <property type="entry name" value="L domain-like"/>
    <property type="match status" value="1"/>
</dbReference>
<dbReference type="Pfam" id="PF18052">
    <property type="entry name" value="Rx_N"/>
    <property type="match status" value="1"/>
</dbReference>
<dbReference type="Pfam" id="PF00931">
    <property type="entry name" value="NB-ARC"/>
    <property type="match status" value="2"/>
</dbReference>
<dbReference type="AlphaFoldDB" id="A0A5N5I5P3"/>
<keyword evidence="2" id="KW-0547">Nucleotide-binding</keyword>
<proteinExistence type="predicted"/>
<reference evidence="8 9" key="1">
    <citation type="submission" date="2019-09" db="EMBL/GenBank/DDBJ databases">
        <authorList>
            <person name="Ou C."/>
        </authorList>
    </citation>
    <scope>NUCLEOTIDE SEQUENCE [LARGE SCALE GENOMIC DNA]</scope>
    <source>
        <strain evidence="8">S2</strain>
        <tissue evidence="8">Leaf</tissue>
    </source>
</reference>
<dbReference type="Gene3D" id="1.10.10.10">
    <property type="entry name" value="Winged helix-like DNA-binding domain superfamily/Winged helix DNA-binding domain"/>
    <property type="match status" value="1"/>
</dbReference>
<feature type="domain" description="Disease resistance R13L4/SHOC-2-like LRR" evidence="7">
    <location>
        <begin position="520"/>
        <end position="670"/>
    </location>
</feature>
<feature type="domain" description="Disease resistance protein winged helix" evidence="6">
    <location>
        <begin position="405"/>
        <end position="450"/>
    </location>
</feature>
<dbReference type="InterPro" id="IPR027417">
    <property type="entry name" value="P-loop_NTPase"/>
</dbReference>
<dbReference type="InterPro" id="IPR042197">
    <property type="entry name" value="Apaf_helical"/>
</dbReference>
<feature type="domain" description="NB-ARC" evidence="4">
    <location>
        <begin position="169"/>
        <end position="221"/>
    </location>
</feature>
<dbReference type="InterPro" id="IPR038005">
    <property type="entry name" value="RX-like_CC"/>
</dbReference>
<evidence type="ECO:0000256" key="2">
    <source>
        <dbReference type="ARBA" id="ARBA00022741"/>
    </source>
</evidence>
<dbReference type="InterPro" id="IPR055414">
    <property type="entry name" value="LRR_R13L4/SHOC2-like"/>
</dbReference>
<evidence type="ECO:0000313" key="9">
    <source>
        <dbReference type="Proteomes" id="UP000327157"/>
    </source>
</evidence>
<dbReference type="PRINTS" id="PR00364">
    <property type="entry name" value="DISEASERSIST"/>
</dbReference>